<reference evidence="1 2" key="1">
    <citation type="submission" date="2019-07" db="EMBL/GenBank/DDBJ databases">
        <title>The pathways for chlorine oxyanion respiration interact through the shared metabolite chlorate.</title>
        <authorList>
            <person name="Barnum T.P."/>
            <person name="Cheng Y."/>
            <person name="Hill K.A."/>
            <person name="Lucas L.N."/>
            <person name="Carlson H.K."/>
            <person name="Coates J.D."/>
        </authorList>
    </citation>
    <scope>NUCLEOTIDE SEQUENCE [LARGE SCALE GENOMIC DNA]</scope>
    <source>
        <strain evidence="1 2">BK-1</strain>
    </source>
</reference>
<accession>A0A557SM96</accession>
<dbReference type="OrthoDB" id="7061297at2"/>
<dbReference type="InterPro" id="IPR016933">
    <property type="entry name" value="UCP029688_pentapep"/>
</dbReference>
<dbReference type="SUPFAM" id="SSF141571">
    <property type="entry name" value="Pentapeptide repeat-like"/>
    <property type="match status" value="1"/>
</dbReference>
<organism evidence="1 2">
    <name type="scientific">Sedimenticola selenatireducens</name>
    <dbReference type="NCBI Taxonomy" id="191960"/>
    <lineage>
        <taxon>Bacteria</taxon>
        <taxon>Pseudomonadati</taxon>
        <taxon>Pseudomonadota</taxon>
        <taxon>Gammaproteobacteria</taxon>
        <taxon>Chromatiales</taxon>
        <taxon>Sedimenticolaceae</taxon>
        <taxon>Sedimenticola</taxon>
    </lineage>
</organism>
<dbReference type="AlphaFoldDB" id="A0A557SM96"/>
<protein>
    <submittedName>
        <fullName evidence="1">Pentapeptide repeat-containing protein</fullName>
    </submittedName>
</protein>
<dbReference type="PIRSF" id="PIRSF029688">
    <property type="entry name" value="UCP29688_pentapep"/>
    <property type="match status" value="1"/>
</dbReference>
<sequence length="112" mass="12661">MATPIIKDDPLYRLLRDGQVDQFNQQHQPGSPCDLRGVDLRALDLRKLDPRNLDLRDCYLRQADLRGLDLSETNLEGASISGAKISGTLFPKQLSADEINLSLVHGTRMRYR</sequence>
<dbReference type="EMBL" id="VMNH01000003">
    <property type="protein sequence ID" value="TVO78432.1"/>
    <property type="molecule type" value="Genomic_DNA"/>
</dbReference>
<name>A0A557SM96_9GAMM</name>
<dbReference type="Proteomes" id="UP000316649">
    <property type="component" value="Unassembled WGS sequence"/>
</dbReference>
<dbReference type="InterPro" id="IPR001646">
    <property type="entry name" value="5peptide_repeat"/>
</dbReference>
<dbReference type="Gene3D" id="2.160.20.80">
    <property type="entry name" value="E3 ubiquitin-protein ligase SopA"/>
    <property type="match status" value="1"/>
</dbReference>
<evidence type="ECO:0000313" key="2">
    <source>
        <dbReference type="Proteomes" id="UP000316649"/>
    </source>
</evidence>
<comment type="caution">
    <text evidence="1">The sequence shown here is derived from an EMBL/GenBank/DDBJ whole genome shotgun (WGS) entry which is preliminary data.</text>
</comment>
<dbReference type="Pfam" id="PF00805">
    <property type="entry name" value="Pentapeptide"/>
    <property type="match status" value="1"/>
</dbReference>
<evidence type="ECO:0000313" key="1">
    <source>
        <dbReference type="EMBL" id="TVO78432.1"/>
    </source>
</evidence>
<gene>
    <name evidence="1" type="ORF">FHP88_01830</name>
</gene>
<proteinExistence type="predicted"/>
<dbReference type="RefSeq" id="WP_144357277.1">
    <property type="nucleotide sequence ID" value="NZ_VMNH01000003.1"/>
</dbReference>
<keyword evidence="2" id="KW-1185">Reference proteome</keyword>